<sequence length="76" mass="8558">MSTIELRSNLHRLIDQIDDDAVLEAHLTLLSREVKQSTDFWAELSPEQQASIDRGLADLAAGRRKPFTDVLARLAQ</sequence>
<protein>
    <recommendedName>
        <fullName evidence="3">Addiction module protein</fullName>
    </recommendedName>
</protein>
<dbReference type="Proteomes" id="UP001597469">
    <property type="component" value="Unassembled WGS sequence"/>
</dbReference>
<accession>A0ABW5LZH4</accession>
<organism evidence="1 2">
    <name type="scientific">Spirosoma soli</name>
    <dbReference type="NCBI Taxonomy" id="1770529"/>
    <lineage>
        <taxon>Bacteria</taxon>
        <taxon>Pseudomonadati</taxon>
        <taxon>Bacteroidota</taxon>
        <taxon>Cytophagia</taxon>
        <taxon>Cytophagales</taxon>
        <taxon>Cytophagaceae</taxon>
        <taxon>Spirosoma</taxon>
    </lineage>
</organism>
<comment type="caution">
    <text evidence="1">The sequence shown here is derived from an EMBL/GenBank/DDBJ whole genome shotgun (WGS) entry which is preliminary data.</text>
</comment>
<evidence type="ECO:0000313" key="1">
    <source>
        <dbReference type="EMBL" id="MFD2569686.1"/>
    </source>
</evidence>
<evidence type="ECO:0000313" key="2">
    <source>
        <dbReference type="Proteomes" id="UP001597469"/>
    </source>
</evidence>
<reference evidence="2" key="1">
    <citation type="journal article" date="2019" name="Int. J. Syst. Evol. Microbiol.">
        <title>The Global Catalogue of Microorganisms (GCM) 10K type strain sequencing project: providing services to taxonomists for standard genome sequencing and annotation.</title>
        <authorList>
            <consortium name="The Broad Institute Genomics Platform"/>
            <consortium name="The Broad Institute Genome Sequencing Center for Infectious Disease"/>
            <person name="Wu L."/>
            <person name="Ma J."/>
        </authorList>
    </citation>
    <scope>NUCLEOTIDE SEQUENCE [LARGE SCALE GENOMIC DNA]</scope>
    <source>
        <strain evidence="2">KCTC 42805</strain>
    </source>
</reference>
<gene>
    <name evidence="1" type="ORF">ACFSUS_03520</name>
</gene>
<evidence type="ECO:0008006" key="3">
    <source>
        <dbReference type="Google" id="ProtNLM"/>
    </source>
</evidence>
<name>A0ABW5LZH4_9BACT</name>
<proteinExistence type="predicted"/>
<keyword evidence="2" id="KW-1185">Reference proteome</keyword>
<dbReference type="RefSeq" id="WP_381519119.1">
    <property type="nucleotide sequence ID" value="NZ_JBHULN010000001.1"/>
</dbReference>
<dbReference type="EMBL" id="JBHULN010000001">
    <property type="protein sequence ID" value="MFD2569686.1"/>
    <property type="molecule type" value="Genomic_DNA"/>
</dbReference>